<dbReference type="EMBL" id="JAULSY010000020">
    <property type="protein sequence ID" value="KAK0671560.1"/>
    <property type="molecule type" value="Genomic_DNA"/>
</dbReference>
<dbReference type="Proteomes" id="UP001174997">
    <property type="component" value="Unassembled WGS sequence"/>
</dbReference>
<reference evidence="3" key="1">
    <citation type="submission" date="2023-06" db="EMBL/GenBank/DDBJ databases">
        <title>Genome-scale phylogeny and comparative genomics of the fungal order Sordariales.</title>
        <authorList>
            <consortium name="Lawrence Berkeley National Laboratory"/>
            <person name="Hensen N."/>
            <person name="Bonometti L."/>
            <person name="Westerberg I."/>
            <person name="Brannstrom I.O."/>
            <person name="Guillou S."/>
            <person name="Cros-Aarteil S."/>
            <person name="Calhoun S."/>
            <person name="Haridas S."/>
            <person name="Kuo A."/>
            <person name="Mondo S."/>
            <person name="Pangilinan J."/>
            <person name="Riley R."/>
            <person name="Labutti K."/>
            <person name="Andreopoulos B."/>
            <person name="Lipzen A."/>
            <person name="Chen C."/>
            <person name="Yanf M."/>
            <person name="Daum C."/>
            <person name="Ng V."/>
            <person name="Clum A."/>
            <person name="Steindorff A."/>
            <person name="Ohm R."/>
            <person name="Martin F."/>
            <person name="Silar P."/>
            <person name="Natvig D."/>
            <person name="Lalanne C."/>
            <person name="Gautier V."/>
            <person name="Ament-Velasquez S.L."/>
            <person name="Kruys A."/>
            <person name="Hutchinson M.I."/>
            <person name="Powell A.J."/>
            <person name="Barry K."/>
            <person name="Miller A.N."/>
            <person name="Grigoriev I.V."/>
            <person name="Debuchy R."/>
            <person name="Gladieux P."/>
            <person name="Thoren M.H."/>
            <person name="Johannesson H."/>
        </authorList>
    </citation>
    <scope>NUCLEOTIDE SEQUENCE</scope>
    <source>
        <strain evidence="3">CBS 307.81</strain>
    </source>
</reference>
<protein>
    <submittedName>
        <fullName evidence="3">Uncharacterized protein</fullName>
    </submittedName>
</protein>
<proteinExistence type="predicted"/>
<evidence type="ECO:0000313" key="3">
    <source>
        <dbReference type="EMBL" id="KAK0671560.1"/>
    </source>
</evidence>
<feature type="compositionally biased region" description="Polar residues" evidence="2">
    <location>
        <begin position="130"/>
        <end position="142"/>
    </location>
</feature>
<dbReference type="AlphaFoldDB" id="A0AA39ZII7"/>
<keyword evidence="4" id="KW-1185">Reference proteome</keyword>
<evidence type="ECO:0000256" key="1">
    <source>
        <dbReference type="SAM" id="Coils"/>
    </source>
</evidence>
<evidence type="ECO:0000313" key="4">
    <source>
        <dbReference type="Proteomes" id="UP001174997"/>
    </source>
</evidence>
<comment type="caution">
    <text evidence="3">The sequence shown here is derived from an EMBL/GenBank/DDBJ whole genome shotgun (WGS) entry which is preliminary data.</text>
</comment>
<feature type="coiled-coil region" evidence="1">
    <location>
        <begin position="303"/>
        <end position="337"/>
    </location>
</feature>
<gene>
    <name evidence="3" type="ORF">QBC41DRAFT_300496</name>
</gene>
<feature type="region of interest" description="Disordered" evidence="2">
    <location>
        <begin position="125"/>
        <end position="223"/>
    </location>
</feature>
<name>A0AA39ZII7_9PEZI</name>
<accession>A0AA39ZII7</accession>
<organism evidence="3 4">
    <name type="scientific">Cercophora samala</name>
    <dbReference type="NCBI Taxonomy" id="330535"/>
    <lineage>
        <taxon>Eukaryota</taxon>
        <taxon>Fungi</taxon>
        <taxon>Dikarya</taxon>
        <taxon>Ascomycota</taxon>
        <taxon>Pezizomycotina</taxon>
        <taxon>Sordariomycetes</taxon>
        <taxon>Sordariomycetidae</taxon>
        <taxon>Sordariales</taxon>
        <taxon>Lasiosphaeriaceae</taxon>
        <taxon>Cercophora</taxon>
    </lineage>
</organism>
<feature type="compositionally biased region" description="Low complexity" evidence="2">
    <location>
        <begin position="165"/>
        <end position="221"/>
    </location>
</feature>
<feature type="coiled-coil region" evidence="1">
    <location>
        <begin position="91"/>
        <end position="125"/>
    </location>
</feature>
<keyword evidence="1" id="KW-0175">Coiled coil</keyword>
<evidence type="ECO:0000256" key="2">
    <source>
        <dbReference type="SAM" id="MobiDB-lite"/>
    </source>
</evidence>
<sequence>MSPDSPHQYAMHAPATFDTNTFNFGWWPSVRHPDSARMKRRMAKHALVASLAPSHEYQRDFWQSWASYFADAADQSFEHWKRSMESYTTTIQTLHETIQVQNDSIKALQEKDQQSQEYIRDLERRLNAPDNHTPTAQITSESAKTEASVEQPDAYISIDSDDSSTDCSSVQSSNADRSRSTSTASSVISNPTSPDSPSIASSSIASSSLNSSNTQSTSLPTKSQVTKVEDLLEKLYLQGSFLRQQAKDALSTCEARLKLQTTKTSYRISALQGEVAKQTELYLNLRKIVRAKEKRELKQTLLVRELKQTVRAYEEKEDRHNELLEGMKESARALEKKAVERGEYIKSLEQRVGQLHLRAQPAEDFSIVCSDTKTSVTIEPTHGDVVVVPNMAVANFLGALGVSDVGLGH</sequence>